<evidence type="ECO:0000256" key="5">
    <source>
        <dbReference type="ARBA" id="ARBA00022475"/>
    </source>
</evidence>
<keyword evidence="17" id="KW-0325">Glycoprotein</keyword>
<keyword evidence="11" id="KW-0378">Hydrolase</keyword>
<feature type="site" description="Transition state stabilizer" evidence="21">
    <location>
        <position position="1323"/>
    </location>
</feature>
<keyword evidence="13" id="KW-0735">Signal-anchor</keyword>
<dbReference type="InterPro" id="IPR001930">
    <property type="entry name" value="Peptidase_M1"/>
</dbReference>
<accession>A0A9N9WV67</accession>
<dbReference type="InterPro" id="IPR050344">
    <property type="entry name" value="Peptidase_M1_aminopeptidases"/>
</dbReference>
<feature type="domain" description="ERAP1-like C-terminal" evidence="25">
    <location>
        <begin position="3259"/>
        <end position="3552"/>
    </location>
</feature>
<evidence type="ECO:0000256" key="15">
    <source>
        <dbReference type="ARBA" id="ARBA00023049"/>
    </source>
</evidence>
<dbReference type="GO" id="GO:0006508">
    <property type="term" value="P:proteolysis"/>
    <property type="evidence" value="ECO:0007669"/>
    <property type="project" value="UniProtKB-KW"/>
</dbReference>
<dbReference type="Pfam" id="PF11838">
    <property type="entry name" value="ERAP1_C"/>
    <property type="match status" value="4"/>
</dbReference>
<dbReference type="InterPro" id="IPR027268">
    <property type="entry name" value="Peptidase_M4/M1_CTD_sf"/>
</dbReference>
<evidence type="ECO:0000256" key="11">
    <source>
        <dbReference type="ARBA" id="ARBA00022801"/>
    </source>
</evidence>
<feature type="binding site" evidence="20">
    <location>
        <position position="1259"/>
    </location>
    <ligand>
        <name>Zn(2+)</name>
        <dbReference type="ChEBI" id="CHEBI:29105"/>
        <note>catalytic</note>
    </ligand>
</feature>
<comment type="subcellular location">
    <subcellularLocation>
        <location evidence="2">Cell membrane</location>
        <topology evidence="2">Lipid-anchor</topology>
        <topology evidence="2">GPI-anchor</topology>
    </subcellularLocation>
    <subcellularLocation>
        <location evidence="1">Membrane</location>
        <topology evidence="1">Single-pass type II membrane protein</topology>
    </subcellularLocation>
</comment>
<evidence type="ECO:0000256" key="18">
    <source>
        <dbReference type="ARBA" id="ARBA00023288"/>
    </source>
</evidence>
<dbReference type="GO" id="GO:0070006">
    <property type="term" value="F:metalloaminopeptidase activity"/>
    <property type="evidence" value="ECO:0007669"/>
    <property type="project" value="TreeGrafter"/>
</dbReference>
<evidence type="ECO:0000256" key="22">
    <source>
        <dbReference type="SAM" id="MobiDB-lite"/>
    </source>
</evidence>
<evidence type="ECO:0000259" key="25">
    <source>
        <dbReference type="Pfam" id="PF11838"/>
    </source>
</evidence>
<keyword evidence="18" id="KW-0449">Lipoprotein</keyword>
<feature type="binding site" evidence="20">
    <location>
        <position position="1240"/>
    </location>
    <ligand>
        <name>Zn(2+)</name>
        <dbReference type="ChEBI" id="CHEBI:29105"/>
        <note>catalytic</note>
    </ligand>
</feature>
<dbReference type="InterPro" id="IPR042097">
    <property type="entry name" value="Aminopeptidase_N-like_N_sf"/>
</dbReference>
<dbReference type="CDD" id="cd09601">
    <property type="entry name" value="M1_APN-Q_like"/>
    <property type="match status" value="4"/>
</dbReference>
<evidence type="ECO:0000256" key="1">
    <source>
        <dbReference type="ARBA" id="ARBA00004606"/>
    </source>
</evidence>
<dbReference type="GO" id="GO:0005886">
    <property type="term" value="C:plasma membrane"/>
    <property type="evidence" value="ECO:0007669"/>
    <property type="project" value="UniProtKB-SubCell"/>
</dbReference>
<evidence type="ECO:0000256" key="7">
    <source>
        <dbReference type="ARBA" id="ARBA00022670"/>
    </source>
</evidence>
<gene>
    <name evidence="27" type="ORF">CHIRRI_LOCUS8116</name>
</gene>
<feature type="domain" description="Peptidase M1 membrane alanine aminopeptidase" evidence="24">
    <location>
        <begin position="289"/>
        <end position="496"/>
    </location>
</feature>
<dbReference type="InterPro" id="IPR045357">
    <property type="entry name" value="Aminopeptidase_N-like_N"/>
</dbReference>
<evidence type="ECO:0000256" key="14">
    <source>
        <dbReference type="ARBA" id="ARBA00022989"/>
    </source>
</evidence>
<dbReference type="FunFam" id="1.10.390.10:FF:000013">
    <property type="entry name" value="Aminopeptidase N"/>
    <property type="match status" value="4"/>
</dbReference>
<evidence type="ECO:0000256" key="16">
    <source>
        <dbReference type="ARBA" id="ARBA00023136"/>
    </source>
</evidence>
<evidence type="ECO:0000256" key="2">
    <source>
        <dbReference type="ARBA" id="ARBA00004609"/>
    </source>
</evidence>
<protein>
    <recommendedName>
        <fullName evidence="29">Aminopeptidase N</fullName>
    </recommendedName>
</protein>
<feature type="domain" description="Aminopeptidase N-like N-terminal" evidence="26">
    <location>
        <begin position="940"/>
        <end position="1125"/>
    </location>
</feature>
<feature type="domain" description="ERAP1-like C-terminal" evidence="25">
    <location>
        <begin position="583"/>
        <end position="871"/>
    </location>
</feature>
<evidence type="ECO:0000259" key="24">
    <source>
        <dbReference type="Pfam" id="PF01433"/>
    </source>
</evidence>
<feature type="domain" description="Aminopeptidase N-like N-terminal" evidence="26">
    <location>
        <begin position="53"/>
        <end position="244"/>
    </location>
</feature>
<evidence type="ECO:0000256" key="9">
    <source>
        <dbReference type="ARBA" id="ARBA00022723"/>
    </source>
</evidence>
<feature type="chain" id="PRO_5040187184" description="Aminopeptidase N" evidence="23">
    <location>
        <begin position="24"/>
        <end position="3744"/>
    </location>
</feature>
<keyword evidence="28" id="KW-1185">Reference proteome</keyword>
<keyword evidence="8" id="KW-0812">Transmembrane</keyword>
<evidence type="ECO:0000256" key="8">
    <source>
        <dbReference type="ARBA" id="ARBA00022692"/>
    </source>
</evidence>
<evidence type="ECO:0000256" key="3">
    <source>
        <dbReference type="ARBA" id="ARBA00010136"/>
    </source>
</evidence>
<dbReference type="GO" id="GO:0005615">
    <property type="term" value="C:extracellular space"/>
    <property type="evidence" value="ECO:0007669"/>
    <property type="project" value="TreeGrafter"/>
</dbReference>
<keyword evidence="14" id="KW-1133">Transmembrane helix</keyword>
<evidence type="ECO:0000256" key="21">
    <source>
        <dbReference type="PIRSR" id="PIRSR634016-4"/>
    </source>
</evidence>
<dbReference type="OrthoDB" id="10031169at2759"/>
<feature type="binding site" evidence="20">
    <location>
        <position position="1236"/>
    </location>
    <ligand>
        <name>Zn(2+)</name>
        <dbReference type="ChEBI" id="CHEBI:29105"/>
        <note>catalytic</note>
    </ligand>
</feature>
<dbReference type="InterPro" id="IPR034016">
    <property type="entry name" value="M1_APN-typ"/>
</dbReference>
<feature type="domain" description="ERAP1-like C-terminal" evidence="25">
    <location>
        <begin position="2363"/>
        <end position="2656"/>
    </location>
</feature>
<dbReference type="Pfam" id="PF01433">
    <property type="entry name" value="Peptidase_M1"/>
    <property type="match status" value="4"/>
</dbReference>
<dbReference type="PANTHER" id="PTHR11533:SF290">
    <property type="entry name" value="AMINOPEPTIDASE"/>
    <property type="match status" value="1"/>
</dbReference>
<evidence type="ECO:0000256" key="12">
    <source>
        <dbReference type="ARBA" id="ARBA00022833"/>
    </source>
</evidence>
<feature type="domain" description="Peptidase M1 membrane alanine aminopeptidase" evidence="24">
    <location>
        <begin position="2953"/>
        <end position="3176"/>
    </location>
</feature>
<feature type="domain" description="Aminopeptidase N-like N-terminal" evidence="26">
    <location>
        <begin position="1831"/>
        <end position="2020"/>
    </location>
</feature>
<evidence type="ECO:0000256" key="10">
    <source>
        <dbReference type="ARBA" id="ARBA00022729"/>
    </source>
</evidence>
<dbReference type="FunFam" id="2.60.40.1910:FF:000008">
    <property type="entry name" value="Aminopeptidase"/>
    <property type="match status" value="4"/>
</dbReference>
<feature type="domain" description="Peptidase M1 membrane alanine aminopeptidase" evidence="24">
    <location>
        <begin position="2058"/>
        <end position="2267"/>
    </location>
</feature>
<keyword evidence="4" id="KW-0031">Aminopeptidase</keyword>
<feature type="active site" description="Proton acceptor" evidence="19">
    <location>
        <position position="1237"/>
    </location>
</feature>
<dbReference type="Gene3D" id="1.25.50.20">
    <property type="match status" value="4"/>
</dbReference>
<keyword evidence="12 20" id="KW-0862">Zinc</keyword>
<dbReference type="SUPFAM" id="SSF63737">
    <property type="entry name" value="Leukotriene A4 hydrolase N-terminal domain"/>
    <property type="match status" value="4"/>
</dbReference>
<keyword evidence="5" id="KW-1003">Cell membrane</keyword>
<dbReference type="GO" id="GO:0098552">
    <property type="term" value="C:side of membrane"/>
    <property type="evidence" value="ECO:0007669"/>
    <property type="project" value="UniProtKB-KW"/>
</dbReference>
<dbReference type="FunFam" id="2.60.40.1730:FF:000013">
    <property type="entry name" value="Aminopeptidase"/>
    <property type="match status" value="1"/>
</dbReference>
<dbReference type="InterPro" id="IPR024571">
    <property type="entry name" value="ERAP1-like_C_dom"/>
</dbReference>
<dbReference type="GO" id="GO:0043171">
    <property type="term" value="P:peptide catabolic process"/>
    <property type="evidence" value="ECO:0007669"/>
    <property type="project" value="TreeGrafter"/>
</dbReference>
<name>A0A9N9WV67_9DIPT</name>
<dbReference type="EMBL" id="OU895878">
    <property type="protein sequence ID" value="CAG9805241.1"/>
    <property type="molecule type" value="Genomic_DNA"/>
</dbReference>
<dbReference type="GO" id="GO:0042277">
    <property type="term" value="F:peptide binding"/>
    <property type="evidence" value="ECO:0007669"/>
    <property type="project" value="TreeGrafter"/>
</dbReference>
<evidence type="ECO:0000259" key="26">
    <source>
        <dbReference type="Pfam" id="PF17900"/>
    </source>
</evidence>
<keyword evidence="10 23" id="KW-0732">Signal</keyword>
<dbReference type="Pfam" id="PF17900">
    <property type="entry name" value="Peptidase_M1_N"/>
    <property type="match status" value="4"/>
</dbReference>
<feature type="compositionally biased region" description="Low complexity" evidence="22">
    <location>
        <begin position="3616"/>
        <end position="3722"/>
    </location>
</feature>
<evidence type="ECO:0000256" key="20">
    <source>
        <dbReference type="PIRSR" id="PIRSR634016-3"/>
    </source>
</evidence>
<organism evidence="27 28">
    <name type="scientific">Chironomus riparius</name>
    <dbReference type="NCBI Taxonomy" id="315576"/>
    <lineage>
        <taxon>Eukaryota</taxon>
        <taxon>Metazoa</taxon>
        <taxon>Ecdysozoa</taxon>
        <taxon>Arthropoda</taxon>
        <taxon>Hexapoda</taxon>
        <taxon>Insecta</taxon>
        <taxon>Pterygota</taxon>
        <taxon>Neoptera</taxon>
        <taxon>Endopterygota</taxon>
        <taxon>Diptera</taxon>
        <taxon>Nematocera</taxon>
        <taxon>Chironomoidea</taxon>
        <taxon>Chironomidae</taxon>
        <taxon>Chironominae</taxon>
        <taxon>Chironomus</taxon>
    </lineage>
</organism>
<dbReference type="Gene3D" id="2.60.40.1910">
    <property type="match status" value="4"/>
</dbReference>
<feature type="domain" description="ERAP1-like C-terminal" evidence="25">
    <location>
        <begin position="1470"/>
        <end position="1792"/>
    </location>
</feature>
<feature type="domain" description="Aminopeptidase N-like N-terminal" evidence="26">
    <location>
        <begin position="2726"/>
        <end position="2914"/>
    </location>
</feature>
<dbReference type="GO" id="GO:0008270">
    <property type="term" value="F:zinc ion binding"/>
    <property type="evidence" value="ECO:0007669"/>
    <property type="project" value="InterPro"/>
</dbReference>
<keyword evidence="15" id="KW-0482">Metalloprotease</keyword>
<keyword evidence="6" id="KW-0336">GPI-anchor</keyword>
<evidence type="ECO:0000256" key="17">
    <source>
        <dbReference type="ARBA" id="ARBA00023180"/>
    </source>
</evidence>
<evidence type="ECO:0000256" key="13">
    <source>
        <dbReference type="ARBA" id="ARBA00022968"/>
    </source>
</evidence>
<evidence type="ECO:0000256" key="4">
    <source>
        <dbReference type="ARBA" id="ARBA00022438"/>
    </source>
</evidence>
<comment type="similarity">
    <text evidence="3">Belongs to the peptidase M1 family.</text>
</comment>
<evidence type="ECO:0008006" key="29">
    <source>
        <dbReference type="Google" id="ProtNLM"/>
    </source>
</evidence>
<dbReference type="FunFam" id="2.60.40.1730:FF:000001">
    <property type="entry name" value="Leucyl-cystinyl aminopeptidase"/>
    <property type="match status" value="1"/>
</dbReference>
<feature type="domain" description="Peptidase M1 membrane alanine aminopeptidase" evidence="24">
    <location>
        <begin position="1163"/>
        <end position="1372"/>
    </location>
</feature>
<dbReference type="Proteomes" id="UP001153620">
    <property type="component" value="Chromosome 2"/>
</dbReference>
<feature type="region of interest" description="Disordered" evidence="22">
    <location>
        <begin position="3605"/>
        <end position="3722"/>
    </location>
</feature>
<sequence length="3744" mass="427534">MVKWKKSSGLIVLVAVVITVISAVPQKSLDSENEELDDIEPFVDDGRLPKDVVPVHYDLRLTTNVHNNGNRAITGFVKILVKVLTETNQIVLHNRGLNINYVNLLTKSGASSIEVTFTLDSSKEFLIINPENAQIVLPAGNEFYLEISFNGNLRTDMGGFYRSLYYVTGETLPRYLAATQFQSTSARSAFPNFDEPALKATFSLAITHASHYEAISNMNGVRTKNLDGTTTTSFDETPIMSSYLLAFVVSDFAYRSMYNGPDKTEHRVYAREEDVENVKMSLVNSDIFLRKLEEYCNYVYEIPKMYSAAIPDFAAGAMENWGLILYKEQFLIVNEESHPREIFDMYRVTAHELAHQFFGNLVTYDWWDKIWLNEGFATFFEYLLVELTYPNENMRGQFNVRKTQNAFRRDSLHSTEPMTTENNKPTEINYDKGGAVIRMFQYTMGDDLFRAALSKYLTDNNHKPVNTEDLLGVFEDIIADDGGIAGLNITRAFKTWELQKGYPMITVSFNSAANQFEVTQEHYLSISEQKLSDDDSSWYIPLSYTTGAVPDFENNIFTDYFVDGTSQKNISTAGISGFDGSQWFIFNIQQLGFYRVNYDENNWKNIISILNSDNYEQIDVLNRAQLVDDALTFAFDGVISYDIAFSVISYLERETNYIPWYPVSIHFDKLDYILKGTQLHGSFKRFVRKIMRRLYVVNGLENVPSDPVFNKFSRELSIDWTCRMGDQNCLNYAHSQLTKENPKPVELALLCNGFKGLNRQTEFINIYRKFQASSDQNDRIRYLDSLICSSDPKTIGDLLETTIGSGSESFYRSHERSRIYSLLVSRSSVGLEVLLNFILRFYDEIRSVNGNVFDSWLTTASRRISNYDDEKHIFQTIDQLEAAGRTFGANLRTNIANNIQLNHDFIFSNRYSDSLLFINNYFKAIDDEEQQLRLAQTSEPQMYRIKLNVPQIQNGGLQFTGDVSIDIMIKQNTDKIMFHSKQQTINELRVFDRFGTEVQVLDYSLQTAGDSLTIYFMDILSVGSKITVNIKYSANLLTSSTGFYRTSYVENGQTRYLAATQFQPSSARYAFPCYDEPGFKTPFELSITHDKSYSAIANTFGIDFDNGDGTVTTEFERTPLMSSYLVAFVVSDFAHITNEETRGTRETLHRVWTKPGSISKANYGLENSVKALQTLENYCGFDYVLPKVDSAAIPNKNSAMENWGMVTYWETAMIYQEDFNNISHSLKLSGVTVIAHELAHQFFGDAVTCQWWDQIWLNEGFATLFERVLVDIMEPTWRSHHFMNAFSIHNRAFINDARETTRPMTWDVNTLTEISNSFDRVAYEKSGAVLRMFLYTIGENNFKKSLQKYLKTYNNKPVISQNLIDTIVLTLNENNAYKIDFDRAFRTWENQRGYPLLNVKYDPSSRVFRLTQERFFETRKVNSDDQSSWYIPLNFATSLSPTFDTTINYYFENGVQELTIPINNFDLSYWYVFNKQQLGYYRVNYDAANWRSLSFALNSAEYSKIHIMNRVQLIDDSFALAQGGYIDLTVAYDILKYLDREDDFFPWYTCYRYLNTLFTVYGNKNEKLNKFFNKLSDKFYNKYKLTTLGTIPDEIVPERYGRDYATYFACNHRNEQCLKDSYDVLSRFADEGVLVPNGLERIYCTGLRGVDKQELFTKIWNIMSNTADTAFKSTLINALGCSDDPEALRDYLDTSVGSANSVNYTTSERLAVFNAVLTSYSGLPATIEFLKREQNAAISSYRTTLMNLLTSMANTIRNEDDQMLFLSFLMTRSELTGDNFLSLARIISNNLDRQKSAQYLQHMNQIERILNEWDSGVSDEGQVWRLPKKSKPTYYRVHLDVRNIHTGNRAYSGDTTIHVDILEKTDRIIFHSKNQVFNSVTAINLRTNSIIDIINYRLTPAYETIIVYFANELPAGTKISVNLKYTTSLATSSTGFYQTSYTMYGRTRYVGTTQFEETGARYAFPCYDEPEFKAVFELSFTHDSSVTVFANTFETVVDNNDGTGTFTTSFEKSPIMSSYLNAFVVSDLQYIDNSATKTEDETLHRIIVREDSLEKAPYALENSIKALKALEEYVGYKYEMPKVDSAGVPGKSGAMENWGMVIYRENAMIYDVDPDNVPHTQKFSGVRVISHELAHQFFGNAVTCSWWSYIWLNEGFAQLLQYTLTDMFQPDWRMIDFMNILAVQSTAFRVDARTTTRPMTKDANTITEIGNLFDSIAYDKSASVLRTFEHAMGSNLFKQALNLYVTTYDHQPAVSQNLIDSFKTTFQRNSYNAFDFERAFRTWETQSGFPLIHVRYDLETLSFRVRQERFFEQKSLNNNDQSSWYIPLNYGTQNNPNFGSTLATDYFLNGEAEKSIDAVPGEWYVFNKQQRSYYRVNYDESNWVALSNVLSSDDYDKIHVMNRAQLIDDSFALVIAGYLNDYQTAYDILKYLVNEDDYFPWYPANRYISPLYSVFGTKNEALNSFIRKLSEKFYAKYKLPADNTIPKDALPERYGRDLATNLACNSGNDQCLKDTFQLIKQYANDDIRIPNGLESMYCHGFRGTGKQDEFVKVWRKMQITADTTFKTTLINGLGCTDDKDALTDYLESTLGSGASQVNYTQTERRAVFTAVLKSYSSLPVVVEFLNKFELDIISRYGWTLQTILSNVATTIRTKDDQIIFTDYLLTLQHLSIDVLASLLKTMSNNMNQQTAFTNARQMEIIKTIANEWEFGIIDGHQLRLPETSMPEYYKIHLDVRNIHSGDRAYTGEVRIDIVMLEMTNRIIFHSKNQVINEITAYERTSGREIKVANYRLFPSADTILIFFEDALTSGAKIAVNIKYSTSLLTAAYGFYQTSYSMYGTTRYVAATQFEPARARYAFPCYDEPEFKAVFELSFSHHFSVNVFSNTMEHVVADNDGSGLFTTHFKPSPIMSSYLNAFVVSDFTYISNANTKGPNETLQRIIISEDSIEKADLALDSSIAALKALEEYVGFKYELEKLDSIMVPGKGGAMENWGLITYVPSALVYDVDPKDSPHSQVFSGVRVISHEVAHQFFGNAVTCHWWSYIWMNEGFAQYLQYKLTDMWLPEWRMQDYMNILSVQGSAFIVDALNTTRAMTSGALTTTEISGLFDNIAYDKSGSVLRMFEYAIGEQLFRQSLNLYVTVNNHKAPVSQALMDAFTETLSRAGYKLDFDRAFRTWERTKGYPVINVSYKSDIQSFRIKQERFFSNKAQRVNDGSSWYIPLTYTTSKNPNFDDTSVTDYFIDGEEMWNILAPEHDSQSWYVFNKQQRGYYRVNYDANNWKLLSNVLSSADYNKIHVMNRAQLIDDSFALVSAGYLTDYETAYDILKYLVNEDDFFPWYTANRYINPLYSVFGNKNAVLNNFIKKLSAKFYGKYKLPANQVIPDDIIPERYGRSYAMNLACVSGNEQCLEDTLRLVSNYANFSQPIHKGLESILCHGMRGPNSFETFVALWRRSQLTADASWKTTLLNSLGCTNDETLLFDYLESALGSGSGNVNYTLSNRQAVFSASLQSKVIVPVFVKFMTKNSATAISTFRYSLAQMITMVANTVRTRNDQLLLIDYMATANGLSGDEFKSILFLMTNALTQQQQPQYARQIQLMGVIFPLDPNDEETTISPRITTETEPDTTTTSLTTSSTTTASPTTSSATTSSTTTSSTTTTSPTTSSSTTTSPTTSSTTTTSLTTSSTSTSTTTTSSPNNIPTTTQEPTTQAPTTQAPTSTTPNSSISISANLSILVLCAVLTIFFRN</sequence>
<evidence type="ECO:0000256" key="19">
    <source>
        <dbReference type="PIRSR" id="PIRSR634016-1"/>
    </source>
</evidence>
<dbReference type="SUPFAM" id="SSF55486">
    <property type="entry name" value="Metalloproteases ('zincins'), catalytic domain"/>
    <property type="match status" value="4"/>
</dbReference>
<evidence type="ECO:0000256" key="23">
    <source>
        <dbReference type="SAM" id="SignalP"/>
    </source>
</evidence>
<reference evidence="27" key="1">
    <citation type="submission" date="2022-01" db="EMBL/GenBank/DDBJ databases">
        <authorList>
            <person name="King R."/>
        </authorList>
    </citation>
    <scope>NUCLEOTIDE SEQUENCE</scope>
</reference>
<keyword evidence="9 20" id="KW-0479">Metal-binding</keyword>
<reference evidence="27" key="2">
    <citation type="submission" date="2022-10" db="EMBL/GenBank/DDBJ databases">
        <authorList>
            <consortium name="ENA_rothamsted_submissions"/>
            <consortium name="culmorum"/>
            <person name="King R."/>
        </authorList>
    </citation>
    <scope>NUCLEOTIDE SEQUENCE</scope>
</reference>
<keyword evidence="7" id="KW-0645">Protease</keyword>
<keyword evidence="16" id="KW-0472">Membrane</keyword>
<feature type="signal peptide" evidence="23">
    <location>
        <begin position="1"/>
        <end position="23"/>
    </location>
</feature>
<evidence type="ECO:0000256" key="6">
    <source>
        <dbReference type="ARBA" id="ARBA00022622"/>
    </source>
</evidence>
<evidence type="ECO:0000313" key="27">
    <source>
        <dbReference type="EMBL" id="CAG9805241.1"/>
    </source>
</evidence>
<dbReference type="PANTHER" id="PTHR11533">
    <property type="entry name" value="PROTEASE M1 ZINC METALLOPROTEASE"/>
    <property type="match status" value="1"/>
</dbReference>
<dbReference type="InterPro" id="IPR014782">
    <property type="entry name" value="Peptidase_M1_dom"/>
</dbReference>
<comment type="cofactor">
    <cofactor evidence="20">
        <name>Zn(2+)</name>
        <dbReference type="ChEBI" id="CHEBI:29105"/>
    </cofactor>
    <text evidence="20">Binds 1 zinc ion per subunit.</text>
</comment>
<evidence type="ECO:0000313" key="28">
    <source>
        <dbReference type="Proteomes" id="UP001153620"/>
    </source>
</evidence>
<dbReference type="Gene3D" id="2.60.40.1730">
    <property type="entry name" value="tricorn interacting facor f3 domain"/>
    <property type="match status" value="4"/>
</dbReference>
<dbReference type="PRINTS" id="PR00756">
    <property type="entry name" value="ALADIPTASE"/>
</dbReference>
<proteinExistence type="inferred from homology"/>
<dbReference type="GO" id="GO:0005737">
    <property type="term" value="C:cytoplasm"/>
    <property type="evidence" value="ECO:0007669"/>
    <property type="project" value="TreeGrafter"/>
</dbReference>
<dbReference type="Gene3D" id="1.10.390.10">
    <property type="entry name" value="Neutral Protease Domain 2"/>
    <property type="match status" value="4"/>
</dbReference>